<dbReference type="EMBL" id="JACEEZ010013556">
    <property type="protein sequence ID" value="KAG0720031.1"/>
    <property type="molecule type" value="Genomic_DNA"/>
</dbReference>
<evidence type="ECO:0000313" key="2">
    <source>
        <dbReference type="EMBL" id="KAG0720031.1"/>
    </source>
</evidence>
<reference evidence="2" key="1">
    <citation type="submission" date="2020-07" db="EMBL/GenBank/DDBJ databases">
        <title>The High-quality genome of the commercially important snow crab, Chionoecetes opilio.</title>
        <authorList>
            <person name="Jeong J.-H."/>
            <person name="Ryu S."/>
        </authorList>
    </citation>
    <scope>NUCLEOTIDE SEQUENCE</scope>
    <source>
        <strain evidence="2">MADBK_172401_WGS</strain>
        <tissue evidence="2">Digestive gland</tissue>
    </source>
</reference>
<evidence type="ECO:0000313" key="3">
    <source>
        <dbReference type="Proteomes" id="UP000770661"/>
    </source>
</evidence>
<proteinExistence type="predicted"/>
<feature type="compositionally biased region" description="Low complexity" evidence="1">
    <location>
        <begin position="183"/>
        <end position="201"/>
    </location>
</feature>
<evidence type="ECO:0000256" key="1">
    <source>
        <dbReference type="SAM" id="MobiDB-lite"/>
    </source>
</evidence>
<gene>
    <name evidence="2" type="ORF">GWK47_049322</name>
</gene>
<dbReference type="Proteomes" id="UP000770661">
    <property type="component" value="Unassembled WGS sequence"/>
</dbReference>
<sequence>MPPRFACETVDGGLVATVLGGGPGGPFSGLGGGGRPRGLAGTGVLPLPPGPFPLSPNAPSSACGFFGGRFDARASTGGPFFGSDGFPAWGEARMPGAFSRRPNRVARIKGRPGPCRRWRAGTTSVKTGVLLSPGPPPPGSPGLWWLSTCDSGFPPGCLFFCQGPPVAGATGKRREFFAGISGGHTPPVTSSGPSSSAGGVALPPPVDHSSLPPALPSDVVGLCRPPVMFGASLPAVPCQQGRHCPLGLRREAFGACRS</sequence>
<name>A0A8J5CTE7_CHIOP</name>
<organism evidence="2 3">
    <name type="scientific">Chionoecetes opilio</name>
    <name type="common">Atlantic snow crab</name>
    <name type="synonym">Cancer opilio</name>
    <dbReference type="NCBI Taxonomy" id="41210"/>
    <lineage>
        <taxon>Eukaryota</taxon>
        <taxon>Metazoa</taxon>
        <taxon>Ecdysozoa</taxon>
        <taxon>Arthropoda</taxon>
        <taxon>Crustacea</taxon>
        <taxon>Multicrustacea</taxon>
        <taxon>Malacostraca</taxon>
        <taxon>Eumalacostraca</taxon>
        <taxon>Eucarida</taxon>
        <taxon>Decapoda</taxon>
        <taxon>Pleocyemata</taxon>
        <taxon>Brachyura</taxon>
        <taxon>Eubrachyura</taxon>
        <taxon>Majoidea</taxon>
        <taxon>Majidae</taxon>
        <taxon>Chionoecetes</taxon>
    </lineage>
</organism>
<accession>A0A8J5CTE7</accession>
<protein>
    <submittedName>
        <fullName evidence="2">Uncharacterized protein</fullName>
    </submittedName>
</protein>
<dbReference type="AlphaFoldDB" id="A0A8J5CTE7"/>
<keyword evidence="3" id="KW-1185">Reference proteome</keyword>
<comment type="caution">
    <text evidence="2">The sequence shown here is derived from an EMBL/GenBank/DDBJ whole genome shotgun (WGS) entry which is preliminary data.</text>
</comment>
<feature type="region of interest" description="Disordered" evidence="1">
    <location>
        <begin position="179"/>
        <end position="208"/>
    </location>
</feature>